<name>H6QDQ7_PYROT</name>
<dbReference type="KEGG" id="pog:Pogu_2502"/>
<organism evidence="1 2">
    <name type="scientific">Pyrobaculum oguniense (strain DSM 13380 / JCM 10595 / TE7)</name>
    <dbReference type="NCBI Taxonomy" id="698757"/>
    <lineage>
        <taxon>Archaea</taxon>
        <taxon>Thermoproteota</taxon>
        <taxon>Thermoprotei</taxon>
        <taxon>Thermoproteales</taxon>
        <taxon>Thermoproteaceae</taxon>
        <taxon>Pyrobaculum</taxon>
    </lineage>
</organism>
<accession>H6QDQ7</accession>
<dbReference type="HOGENOM" id="CLU_2730566_0_0_2"/>
<dbReference type="AlphaFoldDB" id="H6QDQ7"/>
<dbReference type="EMBL" id="CP003316">
    <property type="protein sequence ID" value="AFA40529.1"/>
    <property type="molecule type" value="Genomic_DNA"/>
</dbReference>
<reference evidence="1 2" key="1">
    <citation type="journal article" date="2012" name="Stand. Genomic Sci.">
        <title>Complete genome sequence of Pyrobaculum oguniense.</title>
        <authorList>
            <person name="Bernick D.L."/>
            <person name="Karplus K."/>
            <person name="Lui L.M."/>
            <person name="Coker J.K."/>
            <person name="Murphy J.N."/>
            <person name="Chan P.P."/>
            <person name="Cozen A.E."/>
            <person name="Lowe T.M."/>
        </authorList>
    </citation>
    <scope>NUCLEOTIDE SEQUENCE [LARGE SCALE GENOMIC DNA]</scope>
    <source>
        <strain evidence="1 2">TE7</strain>
    </source>
</reference>
<dbReference type="STRING" id="698757.Pogu_2502"/>
<evidence type="ECO:0000313" key="2">
    <source>
        <dbReference type="Proteomes" id="UP000009062"/>
    </source>
</evidence>
<dbReference type="eggNOG" id="arCOG05451">
    <property type="taxonomic scope" value="Archaea"/>
</dbReference>
<dbReference type="Proteomes" id="UP000009062">
    <property type="component" value="Chromosome"/>
</dbReference>
<evidence type="ECO:0000313" key="1">
    <source>
        <dbReference type="EMBL" id="AFA40529.1"/>
    </source>
</evidence>
<protein>
    <submittedName>
        <fullName evidence="1">Uncharacterized protein</fullName>
    </submittedName>
</protein>
<gene>
    <name evidence="1" type="ordered locus">Pogu_2502</name>
</gene>
<proteinExistence type="predicted"/>
<keyword evidence="2" id="KW-1185">Reference proteome</keyword>
<sequence>MPSFCTVVWRGEKYRVLCTPSYLLSVATKIAEAEHVSYIDIYKRLVASLWSEYAEARTVASVILSEKRV</sequence>